<protein>
    <recommendedName>
        <fullName evidence="2">PiggyBac transposable element-derived protein domain-containing protein</fullName>
    </recommendedName>
</protein>
<organism evidence="3 4">
    <name type="scientific">Loxostege sticticalis</name>
    <name type="common">Beet webworm moth</name>
    <dbReference type="NCBI Taxonomy" id="481309"/>
    <lineage>
        <taxon>Eukaryota</taxon>
        <taxon>Metazoa</taxon>
        <taxon>Ecdysozoa</taxon>
        <taxon>Arthropoda</taxon>
        <taxon>Hexapoda</taxon>
        <taxon>Insecta</taxon>
        <taxon>Pterygota</taxon>
        <taxon>Neoptera</taxon>
        <taxon>Endopterygota</taxon>
        <taxon>Lepidoptera</taxon>
        <taxon>Glossata</taxon>
        <taxon>Ditrysia</taxon>
        <taxon>Pyraloidea</taxon>
        <taxon>Crambidae</taxon>
        <taxon>Pyraustinae</taxon>
        <taxon>Loxostege</taxon>
    </lineage>
</organism>
<proteinExistence type="predicted"/>
<dbReference type="InterPro" id="IPR029526">
    <property type="entry name" value="PGBD"/>
</dbReference>
<dbReference type="EMBL" id="JBEDNZ010000014">
    <property type="protein sequence ID" value="KAL0830144.1"/>
    <property type="molecule type" value="Genomic_DNA"/>
</dbReference>
<feature type="domain" description="PiggyBac transposable element-derived protein" evidence="2">
    <location>
        <begin position="103"/>
        <end position="255"/>
    </location>
</feature>
<feature type="domain" description="PiggyBac transposable element-derived protein" evidence="2">
    <location>
        <begin position="261"/>
        <end position="433"/>
    </location>
</feature>
<accession>A0ABD0SWU0</accession>
<dbReference type="AlphaFoldDB" id="A0ABD0SWU0"/>
<name>A0ABD0SWU0_LOXSC</name>
<dbReference type="PANTHER" id="PTHR47055:SF3">
    <property type="entry name" value="PHORBOL-ESTER_DAG-TYPE DOMAIN-CONTAINING PROTEIN"/>
    <property type="match status" value="1"/>
</dbReference>
<gene>
    <name evidence="3" type="ORF">ABMA28_003601</name>
</gene>
<dbReference type="Proteomes" id="UP001549921">
    <property type="component" value="Unassembled WGS sequence"/>
</dbReference>
<comment type="caution">
    <text evidence="3">The sequence shown here is derived from an EMBL/GenBank/DDBJ whole genome shotgun (WGS) entry which is preliminary data.</text>
</comment>
<dbReference type="Pfam" id="PF13843">
    <property type="entry name" value="DDE_Tnp_1_7"/>
    <property type="match status" value="2"/>
</dbReference>
<dbReference type="PANTHER" id="PTHR47055">
    <property type="entry name" value="DDE_TNP_1_7 DOMAIN-CONTAINING PROTEIN"/>
    <property type="match status" value="1"/>
</dbReference>
<evidence type="ECO:0000313" key="4">
    <source>
        <dbReference type="Proteomes" id="UP001549921"/>
    </source>
</evidence>
<reference evidence="3 4" key="1">
    <citation type="submission" date="2024-06" db="EMBL/GenBank/DDBJ databases">
        <title>A chromosome-level genome assembly of beet webworm, Loxostege sticticalis.</title>
        <authorList>
            <person name="Zhang Y."/>
        </authorList>
    </citation>
    <scope>NUCLEOTIDE SEQUENCE [LARGE SCALE GENOMIC DNA]</scope>
    <source>
        <strain evidence="3">AQ028</strain>
        <tissue evidence="3">Male pupae</tissue>
    </source>
</reference>
<evidence type="ECO:0000256" key="1">
    <source>
        <dbReference type="SAM" id="MobiDB-lite"/>
    </source>
</evidence>
<evidence type="ECO:0000313" key="3">
    <source>
        <dbReference type="EMBL" id="KAL0830144.1"/>
    </source>
</evidence>
<evidence type="ECO:0000259" key="2">
    <source>
        <dbReference type="Pfam" id="PF13843"/>
    </source>
</evidence>
<feature type="region of interest" description="Disordered" evidence="1">
    <location>
        <begin position="20"/>
        <end position="61"/>
    </location>
</feature>
<sequence>MDYGIFKNQRTLNEIMNALEESSDEECEERRPIPDAIYVAPPEPSVSTDEDSGDEDAGGRIENLSSRQLLADAEVRYRNDSLNTEPNFEDLVARYQCYKKLSAIEIFELKIDDNIVNMLVSQSNNYALWKNCPGPKITADVMRCFIAILILSGYNPVANTRLYWCTQKDTRNELVYNAMRRNRFEEIMRYLHCVNNNNIDATDKMSKLRPLIDKIKEKFMQYYVPEQNISYDESMVKYYGKHSCKQFIRGNPIRHFGKATAPLLTLIDEFAEDKKKLSYHFFFDNLFTSLNLLNYLRQQGYGATGTVRENRLQKCPKLTTNKQMKKKERGYYESAISKEDGVLVVKWMDNSIVSIASNNLGVQPISTVKRYSQKDKTNVQVPRPYLFGEYNRFMGGVDRMDENINMYRIHIRSKKWYWALFSWMLDACIHNAWQLQRKAGTKMAQLDFRREIVLHYLNKYNSLPKGPGRSSTSSSAVANTSRFGKMEHYVTKIEKKRRCVGPYCKTKSSAVRTACCKCNVGLCIECFRDYHKNNYVLSCFSHFCLFFILVKNSFNLYTLTLSVSIWTRVFFSKINILFFKTTCFPIYRCYFKSSDCNKSKKNIKKRNWA</sequence>
<dbReference type="InterPro" id="IPR052638">
    <property type="entry name" value="PiggyBac_TE-derived"/>
</dbReference>